<dbReference type="RefSeq" id="XP_013317102.1">
    <property type="nucleotide sequence ID" value="XM_013461648.1"/>
</dbReference>
<reference evidence="3 4" key="1">
    <citation type="submission" date="2015-01" db="EMBL/GenBank/DDBJ databases">
        <title>The Genome Sequence of Exophiala xenobiotica CBS118157.</title>
        <authorList>
            <consortium name="The Broad Institute Genomics Platform"/>
            <person name="Cuomo C."/>
            <person name="de Hoog S."/>
            <person name="Gorbushina A."/>
            <person name="Stielow B."/>
            <person name="Teixiera M."/>
            <person name="Abouelleil A."/>
            <person name="Chapman S.B."/>
            <person name="Priest M."/>
            <person name="Young S.K."/>
            <person name="Wortman J."/>
            <person name="Nusbaum C."/>
            <person name="Birren B."/>
        </authorList>
    </citation>
    <scope>NUCLEOTIDE SEQUENCE [LARGE SCALE GENOMIC DNA]</scope>
    <source>
        <strain evidence="3 4">CBS 118157</strain>
    </source>
</reference>
<proteinExistence type="predicted"/>
<dbReference type="OrthoDB" id="2349272at2759"/>
<name>A0A0D2EM93_9EURO</name>
<accession>A0A0D2EM93</accession>
<feature type="chain" id="PRO_5002241304" evidence="2">
    <location>
        <begin position="20"/>
        <end position="245"/>
    </location>
</feature>
<dbReference type="HOGENOM" id="CLU_071125_0_0_1"/>
<dbReference type="AlphaFoldDB" id="A0A0D2EM93"/>
<dbReference type="STRING" id="348802.A0A0D2EM93"/>
<keyword evidence="2" id="KW-0732">Signal</keyword>
<evidence type="ECO:0000256" key="1">
    <source>
        <dbReference type="SAM" id="MobiDB-lite"/>
    </source>
</evidence>
<organism evidence="3 4">
    <name type="scientific">Exophiala xenobiotica</name>
    <dbReference type="NCBI Taxonomy" id="348802"/>
    <lineage>
        <taxon>Eukaryota</taxon>
        <taxon>Fungi</taxon>
        <taxon>Dikarya</taxon>
        <taxon>Ascomycota</taxon>
        <taxon>Pezizomycotina</taxon>
        <taxon>Eurotiomycetes</taxon>
        <taxon>Chaetothyriomycetidae</taxon>
        <taxon>Chaetothyriales</taxon>
        <taxon>Herpotrichiellaceae</taxon>
        <taxon>Exophiala</taxon>
    </lineage>
</organism>
<evidence type="ECO:0000313" key="4">
    <source>
        <dbReference type="Proteomes" id="UP000054342"/>
    </source>
</evidence>
<feature type="compositionally biased region" description="Basic residues" evidence="1">
    <location>
        <begin position="35"/>
        <end position="45"/>
    </location>
</feature>
<dbReference type="EMBL" id="KN847319">
    <property type="protein sequence ID" value="KIW56518.1"/>
    <property type="molecule type" value="Genomic_DNA"/>
</dbReference>
<keyword evidence="4" id="KW-1185">Reference proteome</keyword>
<feature type="signal peptide" evidence="2">
    <location>
        <begin position="1"/>
        <end position="19"/>
    </location>
</feature>
<dbReference type="Proteomes" id="UP000054342">
    <property type="component" value="Unassembled WGS sequence"/>
</dbReference>
<feature type="region of interest" description="Disordered" evidence="1">
    <location>
        <begin position="25"/>
        <end position="50"/>
    </location>
</feature>
<evidence type="ECO:0000313" key="3">
    <source>
        <dbReference type="EMBL" id="KIW56518.1"/>
    </source>
</evidence>
<gene>
    <name evidence="3" type="ORF">PV05_05176</name>
</gene>
<dbReference type="GeneID" id="25327084"/>
<feature type="compositionally biased region" description="Polar residues" evidence="1">
    <location>
        <begin position="25"/>
        <end position="34"/>
    </location>
</feature>
<evidence type="ECO:0000256" key="2">
    <source>
        <dbReference type="SAM" id="SignalP"/>
    </source>
</evidence>
<sequence>MLFSLFLGATLAIATTAPAFPYNQTQNNSTTGFKQKNHHTHPSLHHSRDTNIETDPVSQLLLIAPSSISCTGAPNPDECTPSSPALVQLLVASFQRYNVTTPAEQAALLSWMAYESLSFRYNRNHFPSPGRPGQGTRVMLMPNFVAEFAATFPELQSRLAQAQRQTPGNKDPAKVLDLVLDDTYSFAAAGWFYSSKCSAHQKEALRTGSQEGWEEFVTACVGTTVDKGRQEYWERACLALKVVEG</sequence>
<protein>
    <submittedName>
        <fullName evidence="3">Uncharacterized protein</fullName>
    </submittedName>
</protein>